<evidence type="ECO:0000259" key="1">
    <source>
        <dbReference type="Pfam" id="PF17906"/>
    </source>
</evidence>
<protein>
    <submittedName>
        <fullName evidence="2">HTH_48 domain-containing protein</fullName>
    </submittedName>
</protein>
<name>A0A8X6STF2_TRICX</name>
<evidence type="ECO:0000313" key="2">
    <source>
        <dbReference type="EMBL" id="GFY19679.1"/>
    </source>
</evidence>
<dbReference type="Gene3D" id="1.10.10.1450">
    <property type="match status" value="1"/>
</dbReference>
<dbReference type="Proteomes" id="UP000887159">
    <property type="component" value="Unassembled WGS sequence"/>
</dbReference>
<dbReference type="EMBL" id="BMAU01021353">
    <property type="protein sequence ID" value="GFY19679.1"/>
    <property type="molecule type" value="Genomic_DNA"/>
</dbReference>
<dbReference type="InterPro" id="IPR052709">
    <property type="entry name" value="Transposase-MT_Hybrid"/>
</dbReference>
<proteinExistence type="predicted"/>
<gene>
    <name evidence="2" type="primary">AVEN_243199_1</name>
    <name evidence="2" type="ORF">TNCV_4648511</name>
</gene>
<dbReference type="PANTHER" id="PTHR46060:SF1">
    <property type="entry name" value="MARINER MOS1 TRANSPOSASE-LIKE PROTEIN"/>
    <property type="match status" value="1"/>
</dbReference>
<reference evidence="2" key="1">
    <citation type="submission" date="2020-08" db="EMBL/GenBank/DDBJ databases">
        <title>Multicomponent nature underlies the extraordinary mechanical properties of spider dragline silk.</title>
        <authorList>
            <person name="Kono N."/>
            <person name="Nakamura H."/>
            <person name="Mori M."/>
            <person name="Yoshida Y."/>
            <person name="Ohtoshi R."/>
            <person name="Malay A.D."/>
            <person name="Moran D.A.P."/>
            <person name="Tomita M."/>
            <person name="Numata K."/>
            <person name="Arakawa K."/>
        </authorList>
    </citation>
    <scope>NUCLEOTIDE SEQUENCE</scope>
</reference>
<feature type="domain" description="Mos1 transposase HTH" evidence="1">
    <location>
        <begin position="13"/>
        <end position="57"/>
    </location>
</feature>
<evidence type="ECO:0000313" key="3">
    <source>
        <dbReference type="Proteomes" id="UP000887159"/>
    </source>
</evidence>
<dbReference type="AlphaFoldDB" id="A0A8X6STF2"/>
<sequence length="132" mass="15579">MFKVIESSAKCEMRSVIRFLTARNMSAADIHRQITEVYGTEAMSDRKVRKWVKKFKDRRTNVHDEERSGRLSVITDDLMQAVETKIRENRRFTITTLSKEIPDVSRLVVYKIVTEDLNFKKSCSRWVPRLPQ</sequence>
<dbReference type="PANTHER" id="PTHR46060">
    <property type="entry name" value="MARINER MOS1 TRANSPOSASE-LIKE PROTEIN"/>
    <property type="match status" value="1"/>
</dbReference>
<dbReference type="Pfam" id="PF17906">
    <property type="entry name" value="HTH_48"/>
    <property type="match status" value="1"/>
</dbReference>
<keyword evidence="3" id="KW-1185">Reference proteome</keyword>
<comment type="caution">
    <text evidence="2">The sequence shown here is derived from an EMBL/GenBank/DDBJ whole genome shotgun (WGS) entry which is preliminary data.</text>
</comment>
<accession>A0A8X6STF2</accession>
<dbReference type="InterPro" id="IPR041426">
    <property type="entry name" value="Mos1_HTH"/>
</dbReference>
<organism evidence="2 3">
    <name type="scientific">Trichonephila clavipes</name>
    <name type="common">Golden silk orbweaver</name>
    <name type="synonym">Nephila clavipes</name>
    <dbReference type="NCBI Taxonomy" id="2585209"/>
    <lineage>
        <taxon>Eukaryota</taxon>
        <taxon>Metazoa</taxon>
        <taxon>Ecdysozoa</taxon>
        <taxon>Arthropoda</taxon>
        <taxon>Chelicerata</taxon>
        <taxon>Arachnida</taxon>
        <taxon>Araneae</taxon>
        <taxon>Araneomorphae</taxon>
        <taxon>Entelegynae</taxon>
        <taxon>Araneoidea</taxon>
        <taxon>Nephilidae</taxon>
        <taxon>Trichonephila</taxon>
    </lineage>
</organism>